<name>A0A0L0HVT6_SPIPD</name>
<evidence type="ECO:0008006" key="4">
    <source>
        <dbReference type="Google" id="ProtNLM"/>
    </source>
</evidence>
<keyword evidence="3" id="KW-1185">Reference proteome</keyword>
<proteinExistence type="predicted"/>
<reference evidence="2 3" key="1">
    <citation type="submission" date="2009-08" db="EMBL/GenBank/DDBJ databases">
        <title>The Genome Sequence of Spizellomyces punctatus strain DAOM BR117.</title>
        <authorList>
            <consortium name="The Broad Institute Genome Sequencing Platform"/>
            <person name="Russ C."/>
            <person name="Cuomo C."/>
            <person name="Shea T."/>
            <person name="Young S.K."/>
            <person name="Zeng Q."/>
            <person name="Koehrsen M."/>
            <person name="Haas B."/>
            <person name="Borodovsky M."/>
            <person name="Guigo R."/>
            <person name="Alvarado L."/>
            <person name="Berlin A."/>
            <person name="Bochicchio J."/>
            <person name="Borenstein D."/>
            <person name="Chapman S."/>
            <person name="Chen Z."/>
            <person name="Engels R."/>
            <person name="Freedman E."/>
            <person name="Gellesch M."/>
            <person name="Goldberg J."/>
            <person name="Griggs A."/>
            <person name="Gujja S."/>
            <person name="Heiman D."/>
            <person name="Hepburn T."/>
            <person name="Howarth C."/>
            <person name="Jen D."/>
            <person name="Larson L."/>
            <person name="Lewis B."/>
            <person name="Mehta T."/>
            <person name="Park D."/>
            <person name="Pearson M."/>
            <person name="Roberts A."/>
            <person name="Saif S."/>
            <person name="Shenoy N."/>
            <person name="Sisk P."/>
            <person name="Stolte C."/>
            <person name="Sykes S."/>
            <person name="Thomson T."/>
            <person name="Walk T."/>
            <person name="White J."/>
            <person name="Yandava C."/>
            <person name="Burger G."/>
            <person name="Gray M.W."/>
            <person name="Holland P.W.H."/>
            <person name="King N."/>
            <person name="Lang F.B.F."/>
            <person name="Roger A.J."/>
            <person name="Ruiz-Trillo I."/>
            <person name="Lander E."/>
            <person name="Nusbaum C."/>
        </authorList>
    </citation>
    <scope>NUCLEOTIDE SEQUENCE [LARGE SCALE GENOMIC DNA]</scope>
    <source>
        <strain evidence="2 3">DAOM BR117</strain>
    </source>
</reference>
<dbReference type="RefSeq" id="XP_016613241.1">
    <property type="nucleotide sequence ID" value="XM_016757031.1"/>
</dbReference>
<sequence length="106" mass="12261">MDAVKQEPLHSTKEVDPLHIQRSRMKMEQNSEALTIESLDAEIIATFEKSVTKAQWHTDETQLLAALYRKNKANMDATWKKFNELTGKSKQQCRDKIGKMKRKGDI</sequence>
<gene>
    <name evidence="2" type="ORF">SPPG_08884</name>
</gene>
<dbReference type="InParanoid" id="A0A0L0HVT6"/>
<organism evidence="2 3">
    <name type="scientific">Spizellomyces punctatus (strain DAOM BR117)</name>
    <dbReference type="NCBI Taxonomy" id="645134"/>
    <lineage>
        <taxon>Eukaryota</taxon>
        <taxon>Fungi</taxon>
        <taxon>Fungi incertae sedis</taxon>
        <taxon>Chytridiomycota</taxon>
        <taxon>Chytridiomycota incertae sedis</taxon>
        <taxon>Chytridiomycetes</taxon>
        <taxon>Spizellomycetales</taxon>
        <taxon>Spizellomycetaceae</taxon>
        <taxon>Spizellomyces</taxon>
    </lineage>
</organism>
<accession>A0A0L0HVT6</accession>
<dbReference type="EMBL" id="KQ257450">
    <property type="protein sequence ID" value="KND05202.1"/>
    <property type="molecule type" value="Genomic_DNA"/>
</dbReference>
<evidence type="ECO:0000256" key="1">
    <source>
        <dbReference type="SAM" id="MobiDB-lite"/>
    </source>
</evidence>
<dbReference type="VEuPathDB" id="FungiDB:SPPG_08884"/>
<dbReference type="Proteomes" id="UP000053201">
    <property type="component" value="Unassembled WGS sequence"/>
</dbReference>
<dbReference type="GeneID" id="27692009"/>
<feature type="region of interest" description="Disordered" evidence="1">
    <location>
        <begin position="1"/>
        <end position="21"/>
    </location>
</feature>
<evidence type="ECO:0000313" key="2">
    <source>
        <dbReference type="EMBL" id="KND05202.1"/>
    </source>
</evidence>
<evidence type="ECO:0000313" key="3">
    <source>
        <dbReference type="Proteomes" id="UP000053201"/>
    </source>
</evidence>
<protein>
    <recommendedName>
        <fullName evidence="4">Myb-like domain-containing protein</fullName>
    </recommendedName>
</protein>
<dbReference type="AlphaFoldDB" id="A0A0L0HVT6"/>